<evidence type="ECO:0000313" key="2">
    <source>
        <dbReference type="EMBL" id="JAT14968.1"/>
    </source>
</evidence>
<proteinExistence type="predicted"/>
<sequence length="157" mass="17202">MRILWVVMFDFLTHAFFGGTEGKKVNGGTTHGEPTQGGAIQDGVTEGGAIQDKLAQDLANENKETLDREYQDGAFNKETQGLSSQGKSTLDGILYTGPSCDIFDCKSRCDEMGVSNVIFTPSCSKTLGCMCNCGWLNLHMDHPQQRFEIPGKLMKQK</sequence>
<dbReference type="AlphaFoldDB" id="A0A1B6M9B8"/>
<protein>
    <submittedName>
        <fullName evidence="3">Uncharacterized protein</fullName>
    </submittedName>
</protein>
<evidence type="ECO:0000313" key="3">
    <source>
        <dbReference type="EMBL" id="JAT32509.1"/>
    </source>
</evidence>
<dbReference type="EMBL" id="GEBQ01007468">
    <property type="protein sequence ID" value="JAT32509.1"/>
    <property type="molecule type" value="Transcribed_RNA"/>
</dbReference>
<feature type="signal peptide" evidence="1">
    <location>
        <begin position="1"/>
        <end position="22"/>
    </location>
</feature>
<keyword evidence="1" id="KW-0732">Signal</keyword>
<reference evidence="3" key="1">
    <citation type="submission" date="2015-11" db="EMBL/GenBank/DDBJ databases">
        <title>De novo transcriptome assembly of four potential Pierce s Disease insect vectors from Arizona vineyards.</title>
        <authorList>
            <person name="Tassone E.E."/>
        </authorList>
    </citation>
    <scope>NUCLEOTIDE SEQUENCE</scope>
</reference>
<accession>A0A1B6M9B8</accession>
<feature type="chain" id="PRO_5008587982" evidence="1">
    <location>
        <begin position="23"/>
        <end position="157"/>
    </location>
</feature>
<name>A0A1B6M9B8_9HEMI</name>
<organism evidence="3">
    <name type="scientific">Graphocephala atropunctata</name>
    <dbReference type="NCBI Taxonomy" id="36148"/>
    <lineage>
        <taxon>Eukaryota</taxon>
        <taxon>Metazoa</taxon>
        <taxon>Ecdysozoa</taxon>
        <taxon>Arthropoda</taxon>
        <taxon>Hexapoda</taxon>
        <taxon>Insecta</taxon>
        <taxon>Pterygota</taxon>
        <taxon>Neoptera</taxon>
        <taxon>Paraneoptera</taxon>
        <taxon>Hemiptera</taxon>
        <taxon>Auchenorrhyncha</taxon>
        <taxon>Membracoidea</taxon>
        <taxon>Cicadellidae</taxon>
        <taxon>Cicadellinae</taxon>
        <taxon>Cicadellini</taxon>
        <taxon>Graphocephala</taxon>
    </lineage>
</organism>
<gene>
    <name evidence="3" type="ORF">g.17487</name>
    <name evidence="2" type="ORF">g.17488</name>
</gene>
<evidence type="ECO:0000256" key="1">
    <source>
        <dbReference type="SAM" id="SignalP"/>
    </source>
</evidence>
<dbReference type="EMBL" id="GEBQ01025009">
    <property type="protein sequence ID" value="JAT14968.1"/>
    <property type="molecule type" value="Transcribed_RNA"/>
</dbReference>